<protein>
    <recommendedName>
        <fullName evidence="2">Fibronectin type-III domain-containing protein</fullName>
    </recommendedName>
</protein>
<reference evidence="3 4" key="1">
    <citation type="submission" date="2010-03" db="EMBL/GenBank/DDBJ databases">
        <title>The genome sequence of Clostridiales sp. SSC/2.</title>
        <authorList>
            <consortium name="metaHIT consortium -- http://www.metahit.eu/"/>
            <person name="Pajon A."/>
            <person name="Turner K."/>
            <person name="Parkhill J."/>
            <person name="Duncan S."/>
            <person name="Flint H."/>
        </authorList>
    </citation>
    <scope>NUCLEOTIDE SEQUENCE [LARGE SCALE GENOMIC DNA]</scope>
    <source>
        <strain evidence="3 4">SSC/2</strain>
    </source>
</reference>
<organism evidence="3 4">
    <name type="scientific">Anaerostipes hadrus</name>
    <dbReference type="NCBI Taxonomy" id="649756"/>
    <lineage>
        <taxon>Bacteria</taxon>
        <taxon>Bacillati</taxon>
        <taxon>Bacillota</taxon>
        <taxon>Clostridia</taxon>
        <taxon>Lachnospirales</taxon>
        <taxon>Lachnospiraceae</taxon>
        <taxon>Anaerostipes</taxon>
    </lineage>
</organism>
<feature type="region of interest" description="Disordered" evidence="1">
    <location>
        <begin position="283"/>
        <end position="302"/>
    </location>
</feature>
<dbReference type="EMBL" id="FP929061">
    <property type="protein sequence ID" value="CBL38470.1"/>
    <property type="molecule type" value="Genomic_DNA"/>
</dbReference>
<evidence type="ECO:0000313" key="4">
    <source>
        <dbReference type="Proteomes" id="UP000008960"/>
    </source>
</evidence>
<evidence type="ECO:0000313" key="3">
    <source>
        <dbReference type="EMBL" id="CBL38470.1"/>
    </source>
</evidence>
<feature type="domain" description="Fibronectin type-III" evidence="2">
    <location>
        <begin position="135"/>
        <end position="235"/>
    </location>
</feature>
<feature type="region of interest" description="Disordered" evidence="1">
    <location>
        <begin position="41"/>
        <end position="60"/>
    </location>
</feature>
<feature type="compositionally biased region" description="Basic and acidic residues" evidence="1">
    <location>
        <begin position="287"/>
        <end position="296"/>
    </location>
</feature>
<name>D4N0S5_ANAHA</name>
<dbReference type="Proteomes" id="UP000008960">
    <property type="component" value="Chromosome"/>
</dbReference>
<dbReference type="AlphaFoldDB" id="D4N0S5"/>
<dbReference type="RefSeq" id="WP_015530493.1">
    <property type="nucleotide sequence ID" value="NC_021016.1"/>
</dbReference>
<dbReference type="InterPro" id="IPR003961">
    <property type="entry name" value="FN3_dom"/>
</dbReference>
<evidence type="ECO:0000256" key="1">
    <source>
        <dbReference type="SAM" id="MobiDB-lite"/>
    </source>
</evidence>
<dbReference type="InterPro" id="IPR036116">
    <property type="entry name" value="FN3_sf"/>
</dbReference>
<reference evidence="3 4" key="2">
    <citation type="submission" date="2010-03" db="EMBL/GenBank/DDBJ databases">
        <authorList>
            <person name="Pajon A."/>
        </authorList>
    </citation>
    <scope>NUCLEOTIDE SEQUENCE [LARGE SCALE GENOMIC DNA]</scope>
    <source>
        <strain evidence="3 4">SSC/2</strain>
    </source>
</reference>
<sequence>MSISLEVSDSNTAKIEFEIRDSYSDGDTRINSSSIASKTRVKSRARISSGSNSNGSISGSPIIGGGNQTIHAMLSGLMIDIYVRSAVVNVVNNLAIYELMVTMAQGTGYRVRARGISAQGTNGEWSGWSSLVQTPPEKVYGVQCAAAGKDSVKVNWNSAIGAKTYAIEYTSQQDYFDAVPDQVSSKDNINATYTYINGLDRSKRWYFRVKAVNESGTVSESWSDIVSCVIGTKPNPPSTWSSVLTATTDETVMLYWIHNTEDGSSQVSAEIELINDSNTEIITVPNDRSDEDKDKTSSYSLQTSKYPDGAELKWRVRTKGVTDEYGDWSIQRSIHIYTKPELEVIIATPKSDTTTDTITEITKLPFCIICNNRSKGQRPIGYYITIAPTTTYVTLNNSGEEIFVNEGETIYSKYIDDLLDTDNPDLYTLVISAGDINLQNDIAYKITVNMTLNSGLYCDKELEVPVNIEYSGAMLEAEISVDGDALVTYISPYCIKQSESEAVEITQEEDGEEPTLPNADELDPEIMLAVYRREYDGSFTLISEKIENNLAKTIVDPHPSLDYARYRIVGTNTNTGEITYHDIPAVPVDEKSIVIQWGEKWQDFDRNVPDATDDAVISGSMLVLEYDIKVAESYSRDVTLVEYIGRRSPVSYYGTQIGEGGSWSVDIPCNDTDTIYALRRLGTYQGDVYIREPSGLGYWASVSVSMNHTRKDKIIPVTLDVTRVEGDGI</sequence>
<dbReference type="InterPro" id="IPR013783">
    <property type="entry name" value="Ig-like_fold"/>
</dbReference>
<dbReference type="PATRIC" id="fig|245018.3.peg.1827"/>
<dbReference type="SUPFAM" id="SSF49265">
    <property type="entry name" value="Fibronectin type III"/>
    <property type="match status" value="1"/>
</dbReference>
<dbReference type="Gene3D" id="2.60.40.10">
    <property type="entry name" value="Immunoglobulins"/>
    <property type="match status" value="1"/>
</dbReference>
<dbReference type="PROSITE" id="PS50853">
    <property type="entry name" value="FN3"/>
    <property type="match status" value="1"/>
</dbReference>
<accession>D4N0S5</accession>
<evidence type="ECO:0000259" key="2">
    <source>
        <dbReference type="PROSITE" id="PS50853"/>
    </source>
</evidence>
<dbReference type="KEGG" id="bprl:CL2_15300"/>
<proteinExistence type="predicted"/>
<gene>
    <name evidence="3" type="ORF">CL2_15300</name>
</gene>
<feature type="compositionally biased region" description="Low complexity" evidence="1">
    <location>
        <begin position="47"/>
        <end position="60"/>
    </location>
</feature>